<proteinExistence type="predicted"/>
<dbReference type="Pfam" id="PF09608">
    <property type="entry name" value="Alph_Pro_TM"/>
    <property type="match status" value="1"/>
</dbReference>
<keyword evidence="1" id="KW-0812">Transmembrane</keyword>
<reference evidence="3 4" key="1">
    <citation type="journal article" date="2019" name="Microorganisms">
        <title>Genome Insights into the Novel Species Microvirga brassicacearum, a Rapeseed Endophyte with Biotechnological Potential.</title>
        <authorList>
            <person name="Jimenez-Gomez A."/>
            <person name="Saati-Santamaria Z."/>
            <person name="Igual J.M."/>
            <person name="Rivas R."/>
            <person name="Mateos P.F."/>
            <person name="Garcia-Fraile P."/>
        </authorList>
    </citation>
    <scope>NUCLEOTIDE SEQUENCE [LARGE SCALE GENOMIC DNA]</scope>
    <source>
        <strain evidence="3 4">CDVBN77</strain>
    </source>
</reference>
<evidence type="ECO:0000313" key="3">
    <source>
        <dbReference type="EMBL" id="KAB0265982.1"/>
    </source>
</evidence>
<gene>
    <name evidence="3" type="ORF">FEZ63_16265</name>
</gene>
<evidence type="ECO:0000256" key="1">
    <source>
        <dbReference type="SAM" id="Phobius"/>
    </source>
</evidence>
<organism evidence="3 4">
    <name type="scientific">Microvirga brassicacearum</name>
    <dbReference type="NCBI Taxonomy" id="2580413"/>
    <lineage>
        <taxon>Bacteria</taxon>
        <taxon>Pseudomonadati</taxon>
        <taxon>Pseudomonadota</taxon>
        <taxon>Alphaproteobacteria</taxon>
        <taxon>Hyphomicrobiales</taxon>
        <taxon>Methylobacteriaceae</taxon>
        <taxon>Microvirga</taxon>
    </lineage>
</organism>
<keyword evidence="1" id="KW-1133">Transmembrane helix</keyword>
<feature type="chain" id="PRO_5024361054" description="TIGR02186 family protein" evidence="2">
    <location>
        <begin position="20"/>
        <end position="253"/>
    </location>
</feature>
<dbReference type="OrthoDB" id="9815212at2"/>
<name>A0A5N3P8C3_9HYPH</name>
<feature type="signal peptide" evidence="2">
    <location>
        <begin position="1"/>
        <end position="19"/>
    </location>
</feature>
<dbReference type="EMBL" id="VCMV01000025">
    <property type="protein sequence ID" value="KAB0265982.1"/>
    <property type="molecule type" value="Genomic_DNA"/>
</dbReference>
<accession>A0A5N3P8C3</accession>
<comment type="caution">
    <text evidence="3">The sequence shown here is derived from an EMBL/GenBank/DDBJ whole genome shotgun (WGS) entry which is preliminary data.</text>
</comment>
<evidence type="ECO:0008006" key="5">
    <source>
        <dbReference type="Google" id="ProtNLM"/>
    </source>
</evidence>
<keyword evidence="2" id="KW-0732">Signal</keyword>
<dbReference type="AlphaFoldDB" id="A0A5N3P8C3"/>
<keyword evidence="1" id="KW-0472">Membrane</keyword>
<evidence type="ECO:0000256" key="2">
    <source>
        <dbReference type="SAM" id="SignalP"/>
    </source>
</evidence>
<evidence type="ECO:0000313" key="4">
    <source>
        <dbReference type="Proteomes" id="UP000325684"/>
    </source>
</evidence>
<protein>
    <recommendedName>
        <fullName evidence="5">TIGR02186 family protein</fullName>
    </recommendedName>
</protein>
<keyword evidence="4" id="KW-1185">Reference proteome</keyword>
<feature type="transmembrane region" description="Helical" evidence="1">
    <location>
        <begin position="229"/>
        <end position="250"/>
    </location>
</feature>
<dbReference type="InterPro" id="IPR019088">
    <property type="entry name" value="CHP02186-rel_TM"/>
</dbReference>
<sequence length="253" mass="28069">MRLAGSLLLLVLSFGSASAETLVTSLSSHRVLINSNYTGTSIALFGAIERDAQTISRGTGYDAVVTVRGPPQYLVVREKERFGPLWLNREQQKFPNAPAYLSVLSSQPISEITSDQLRQRQKIGLRAIINSPDFTNDRKGADEPFREALLRLKKQEGLYVEDDRAVAFLTPTIFKANIPLAPTAPPGNYDVEVTLLADTVILARTLTHFELVKTGFEQQVGEAAHDWSWLYGFSTASLALLFGWIANVIFRRD</sequence>
<dbReference type="RefSeq" id="WP_150946351.1">
    <property type="nucleotide sequence ID" value="NZ_VCMV01000025.1"/>
</dbReference>
<dbReference type="Proteomes" id="UP000325684">
    <property type="component" value="Unassembled WGS sequence"/>
</dbReference>